<evidence type="ECO:0000313" key="2">
    <source>
        <dbReference type="EMBL" id="BCJ35154.1"/>
    </source>
</evidence>
<keyword evidence="3" id="KW-1185">Reference proteome</keyword>
<dbReference type="GO" id="GO:0055052">
    <property type="term" value="C:ATP-binding cassette (ABC) transporter complex, substrate-binding subunit-containing"/>
    <property type="evidence" value="ECO:0007669"/>
    <property type="project" value="TreeGrafter"/>
</dbReference>
<dbReference type="InterPro" id="IPR003439">
    <property type="entry name" value="ABC_transporter-like_ATP-bd"/>
</dbReference>
<accession>A0A7R7DNT6</accession>
<evidence type="ECO:0000259" key="1">
    <source>
        <dbReference type="Pfam" id="PF00005"/>
    </source>
</evidence>
<dbReference type="Proteomes" id="UP000611640">
    <property type="component" value="Chromosome"/>
</dbReference>
<dbReference type="InterPro" id="IPR047641">
    <property type="entry name" value="ABC_transpr_MalK/UgpC-like"/>
</dbReference>
<dbReference type="GO" id="GO:0016887">
    <property type="term" value="F:ATP hydrolysis activity"/>
    <property type="evidence" value="ECO:0007669"/>
    <property type="project" value="InterPro"/>
</dbReference>
<dbReference type="AlphaFoldDB" id="A0A7R7DNT6"/>
<dbReference type="GO" id="GO:0005524">
    <property type="term" value="F:ATP binding"/>
    <property type="evidence" value="ECO:0007669"/>
    <property type="project" value="InterPro"/>
</dbReference>
<dbReference type="InterPro" id="IPR027417">
    <property type="entry name" value="P-loop_NTPase"/>
</dbReference>
<organism evidence="2 3">
    <name type="scientific">Actinocatenispora thailandica</name>
    <dbReference type="NCBI Taxonomy" id="227318"/>
    <lineage>
        <taxon>Bacteria</taxon>
        <taxon>Bacillati</taxon>
        <taxon>Actinomycetota</taxon>
        <taxon>Actinomycetes</taxon>
        <taxon>Micromonosporales</taxon>
        <taxon>Micromonosporaceae</taxon>
        <taxon>Actinocatenispora</taxon>
    </lineage>
</organism>
<dbReference type="SUPFAM" id="SSF52540">
    <property type="entry name" value="P-loop containing nucleoside triphosphate hydrolases"/>
    <property type="match status" value="1"/>
</dbReference>
<reference evidence="2 3" key="1">
    <citation type="submission" date="2020-08" db="EMBL/GenBank/DDBJ databases">
        <title>Whole genome shotgun sequence of Actinocatenispora thailandica NBRC 105041.</title>
        <authorList>
            <person name="Komaki H."/>
            <person name="Tamura T."/>
        </authorList>
    </citation>
    <scope>NUCLEOTIDE SEQUENCE [LARGE SCALE GENOMIC DNA]</scope>
    <source>
        <strain evidence="2 3">NBRC 105041</strain>
    </source>
</reference>
<sequence length="110" mass="11836">MTALALESVSKTFPSGTVAVDALDLSVSDGEVMVLLGPSGCGKSTILRMVAGLEDPTDGVIRFDGEIANRWSPRERRVAMAFQDFALYPHMSVRGNLGFPSSWPGRLPRP</sequence>
<dbReference type="PANTHER" id="PTHR43875:SF1">
    <property type="entry name" value="OSMOPROTECTIVE COMPOUNDS UPTAKE ATP-BINDING PROTEIN GGTA"/>
    <property type="match status" value="1"/>
</dbReference>
<dbReference type="Gene3D" id="3.40.50.300">
    <property type="entry name" value="P-loop containing nucleotide triphosphate hydrolases"/>
    <property type="match status" value="1"/>
</dbReference>
<proteinExistence type="predicted"/>
<protein>
    <recommendedName>
        <fullName evidence="1">ABC transporter domain-containing protein</fullName>
    </recommendedName>
</protein>
<gene>
    <name evidence="2" type="ORF">Athai_26570</name>
</gene>
<dbReference type="KEGG" id="atl:Athai_26570"/>
<dbReference type="Pfam" id="PF00005">
    <property type="entry name" value="ABC_tran"/>
    <property type="match status" value="1"/>
</dbReference>
<feature type="domain" description="ABC transporter" evidence="1">
    <location>
        <begin position="21"/>
        <end position="96"/>
    </location>
</feature>
<dbReference type="EMBL" id="AP023355">
    <property type="protein sequence ID" value="BCJ35154.1"/>
    <property type="molecule type" value="Genomic_DNA"/>
</dbReference>
<dbReference type="PANTHER" id="PTHR43875">
    <property type="entry name" value="MALTODEXTRIN IMPORT ATP-BINDING PROTEIN MSMX"/>
    <property type="match status" value="1"/>
</dbReference>
<evidence type="ECO:0000313" key="3">
    <source>
        <dbReference type="Proteomes" id="UP000611640"/>
    </source>
</evidence>
<name>A0A7R7DNT6_9ACTN</name>